<gene>
    <name evidence="3" type="ORF">Pan216_38640</name>
</gene>
<name>A0A518B7N7_9BACT</name>
<dbReference type="KEGG" id="knv:Pan216_38640"/>
<keyword evidence="1" id="KW-1133">Transmembrane helix</keyword>
<dbReference type="EMBL" id="CP036279">
    <property type="protein sequence ID" value="QDU62990.1"/>
    <property type="molecule type" value="Genomic_DNA"/>
</dbReference>
<accession>A0A518B7N7</accession>
<keyword evidence="4" id="KW-1185">Reference proteome</keyword>
<dbReference type="InterPro" id="IPR025517">
    <property type="entry name" value="DUF4405"/>
</dbReference>
<proteinExistence type="predicted"/>
<dbReference type="Proteomes" id="UP000317093">
    <property type="component" value="Chromosome"/>
</dbReference>
<organism evidence="3 4">
    <name type="scientific">Kolteria novifilia</name>
    <dbReference type="NCBI Taxonomy" id="2527975"/>
    <lineage>
        <taxon>Bacteria</taxon>
        <taxon>Pseudomonadati</taxon>
        <taxon>Planctomycetota</taxon>
        <taxon>Planctomycetia</taxon>
        <taxon>Kolteriales</taxon>
        <taxon>Kolteriaceae</taxon>
        <taxon>Kolteria</taxon>
    </lineage>
</organism>
<feature type="transmembrane region" description="Helical" evidence="1">
    <location>
        <begin position="12"/>
        <end position="32"/>
    </location>
</feature>
<dbReference type="OrthoDB" id="292310at2"/>
<keyword evidence="1" id="KW-0472">Membrane</keyword>
<feature type="transmembrane region" description="Helical" evidence="1">
    <location>
        <begin position="103"/>
        <end position="127"/>
    </location>
</feature>
<dbReference type="RefSeq" id="WP_145260113.1">
    <property type="nucleotide sequence ID" value="NZ_CP036279.1"/>
</dbReference>
<evidence type="ECO:0000313" key="3">
    <source>
        <dbReference type="EMBL" id="QDU62990.1"/>
    </source>
</evidence>
<evidence type="ECO:0000259" key="2">
    <source>
        <dbReference type="Pfam" id="PF14358"/>
    </source>
</evidence>
<dbReference type="Pfam" id="PF14358">
    <property type="entry name" value="DUF4405"/>
    <property type="match status" value="1"/>
</dbReference>
<keyword evidence="1" id="KW-0812">Transmembrane</keyword>
<evidence type="ECO:0000313" key="4">
    <source>
        <dbReference type="Proteomes" id="UP000317093"/>
    </source>
</evidence>
<dbReference type="AlphaFoldDB" id="A0A518B7N7"/>
<feature type="domain" description="Flavinylation-associated cytochrome" evidence="2">
    <location>
        <begin position="9"/>
        <end position="74"/>
    </location>
</feature>
<protein>
    <recommendedName>
        <fullName evidence="2">Flavinylation-associated cytochrome domain-containing protein</fullName>
    </recommendedName>
</protein>
<feature type="transmembrane region" description="Helical" evidence="1">
    <location>
        <begin position="52"/>
        <end position="82"/>
    </location>
</feature>
<evidence type="ECO:0000256" key="1">
    <source>
        <dbReference type="SAM" id="Phobius"/>
    </source>
</evidence>
<reference evidence="3 4" key="1">
    <citation type="submission" date="2019-02" db="EMBL/GenBank/DDBJ databases">
        <title>Deep-cultivation of Planctomycetes and their phenomic and genomic characterization uncovers novel biology.</title>
        <authorList>
            <person name="Wiegand S."/>
            <person name="Jogler M."/>
            <person name="Boedeker C."/>
            <person name="Pinto D."/>
            <person name="Vollmers J."/>
            <person name="Rivas-Marin E."/>
            <person name="Kohn T."/>
            <person name="Peeters S.H."/>
            <person name="Heuer A."/>
            <person name="Rast P."/>
            <person name="Oberbeckmann S."/>
            <person name="Bunk B."/>
            <person name="Jeske O."/>
            <person name="Meyerdierks A."/>
            <person name="Storesund J.E."/>
            <person name="Kallscheuer N."/>
            <person name="Luecker S."/>
            <person name="Lage O.M."/>
            <person name="Pohl T."/>
            <person name="Merkel B.J."/>
            <person name="Hornburger P."/>
            <person name="Mueller R.-W."/>
            <person name="Bruemmer F."/>
            <person name="Labrenz M."/>
            <person name="Spormann A.M."/>
            <person name="Op den Camp H."/>
            <person name="Overmann J."/>
            <person name="Amann R."/>
            <person name="Jetten M.S.M."/>
            <person name="Mascher T."/>
            <person name="Medema M.H."/>
            <person name="Devos D.P."/>
            <person name="Kaster A.-K."/>
            <person name="Ovreas L."/>
            <person name="Rohde M."/>
            <person name="Galperin M.Y."/>
            <person name="Jogler C."/>
        </authorList>
    </citation>
    <scope>NUCLEOTIDE SEQUENCE [LARGE SCALE GENOMIC DNA]</scope>
    <source>
        <strain evidence="3 4">Pan216</strain>
    </source>
</reference>
<sequence>MSKTTINFVLDILLAIVFLVVLWTAAVLEFLFPSGSRAIGWTLWGFDKPAWAALHFRILFAFGVMVLIHVMLHWSWVCGVAMKMIARATCRPMKQLESSHQTLIGVGVLVVLLHLLGILYLSAMLTIHQPAAT</sequence>